<dbReference type="AlphaFoldDB" id="W6JTD2"/>
<dbReference type="InterPro" id="IPR014284">
    <property type="entry name" value="RNA_pol_sigma-70_dom"/>
</dbReference>
<comment type="caution">
    <text evidence="8">The sequence shown here is derived from an EMBL/GenBank/DDBJ whole genome shotgun (WGS) entry which is preliminary data.</text>
</comment>
<protein>
    <submittedName>
        <fullName evidence="8">RNA polymerase ECF sigma factor</fullName>
    </submittedName>
</protein>
<dbReference type="InterPro" id="IPR013325">
    <property type="entry name" value="RNA_pol_sigma_r2"/>
</dbReference>
<keyword evidence="3" id="KW-0731">Sigma factor</keyword>
<evidence type="ECO:0000313" key="8">
    <source>
        <dbReference type="EMBL" id="CCH71680.1"/>
    </source>
</evidence>
<keyword evidence="4" id="KW-0238">DNA-binding</keyword>
<dbReference type="GO" id="GO:0003677">
    <property type="term" value="F:DNA binding"/>
    <property type="evidence" value="ECO:0007669"/>
    <property type="project" value="UniProtKB-KW"/>
</dbReference>
<comment type="similarity">
    <text evidence="1">Belongs to the sigma-70 factor family. ECF subfamily.</text>
</comment>
<dbReference type="InterPro" id="IPR007627">
    <property type="entry name" value="RNA_pol_sigma70_r2"/>
</dbReference>
<dbReference type="GO" id="GO:0016987">
    <property type="term" value="F:sigma factor activity"/>
    <property type="evidence" value="ECO:0007669"/>
    <property type="project" value="UniProtKB-KW"/>
</dbReference>
<evidence type="ECO:0000256" key="4">
    <source>
        <dbReference type="ARBA" id="ARBA00023125"/>
    </source>
</evidence>
<evidence type="ECO:0000256" key="3">
    <source>
        <dbReference type="ARBA" id="ARBA00023082"/>
    </source>
</evidence>
<dbReference type="PANTHER" id="PTHR43133:SF8">
    <property type="entry name" value="RNA POLYMERASE SIGMA FACTOR HI_1459-RELATED"/>
    <property type="match status" value="1"/>
</dbReference>
<dbReference type="Pfam" id="PF04542">
    <property type="entry name" value="Sigma70_r2"/>
    <property type="match status" value="1"/>
</dbReference>
<dbReference type="PANTHER" id="PTHR43133">
    <property type="entry name" value="RNA POLYMERASE ECF-TYPE SIGMA FACTO"/>
    <property type="match status" value="1"/>
</dbReference>
<dbReference type="InterPro" id="IPR013249">
    <property type="entry name" value="RNA_pol_sigma70_r4_t2"/>
</dbReference>
<name>W6JTD2_9MICO</name>
<dbReference type="InterPro" id="IPR036388">
    <property type="entry name" value="WH-like_DNA-bd_sf"/>
</dbReference>
<feature type="domain" description="RNA polymerase sigma factor 70 region 4 type 2" evidence="7">
    <location>
        <begin position="122"/>
        <end position="173"/>
    </location>
</feature>
<evidence type="ECO:0000256" key="2">
    <source>
        <dbReference type="ARBA" id="ARBA00023015"/>
    </source>
</evidence>
<keyword evidence="9" id="KW-1185">Reference proteome</keyword>
<dbReference type="InterPro" id="IPR013324">
    <property type="entry name" value="RNA_pol_sigma_r3/r4-like"/>
</dbReference>
<dbReference type="STRING" id="1193182.BN11_1040006"/>
<dbReference type="EMBL" id="CAJA01000007">
    <property type="protein sequence ID" value="CCH71680.1"/>
    <property type="molecule type" value="Genomic_DNA"/>
</dbReference>
<evidence type="ECO:0000259" key="7">
    <source>
        <dbReference type="Pfam" id="PF08281"/>
    </source>
</evidence>
<dbReference type="GO" id="GO:0006352">
    <property type="term" value="P:DNA-templated transcription initiation"/>
    <property type="evidence" value="ECO:0007669"/>
    <property type="project" value="InterPro"/>
</dbReference>
<organism evidence="8 9">
    <name type="scientific">Nostocoides australiense Ben110</name>
    <dbReference type="NCBI Taxonomy" id="1193182"/>
    <lineage>
        <taxon>Bacteria</taxon>
        <taxon>Bacillati</taxon>
        <taxon>Actinomycetota</taxon>
        <taxon>Actinomycetes</taxon>
        <taxon>Micrococcales</taxon>
        <taxon>Intrasporangiaceae</taxon>
        <taxon>Nostocoides</taxon>
    </lineage>
</organism>
<dbReference type="Gene3D" id="1.10.1740.10">
    <property type="match status" value="1"/>
</dbReference>
<keyword evidence="5" id="KW-0804">Transcription</keyword>
<reference evidence="8 9" key="1">
    <citation type="journal article" date="2013" name="ISME J.">
        <title>A metabolic model for members of the genus Tetrasphaera involved in enhanced biological phosphorus removal.</title>
        <authorList>
            <person name="Kristiansen R."/>
            <person name="Nguyen H.T.T."/>
            <person name="Saunders A.M."/>
            <person name="Nielsen J.L."/>
            <person name="Wimmer R."/>
            <person name="Le V.Q."/>
            <person name="McIlroy S.J."/>
            <person name="Petrovski S."/>
            <person name="Seviour R.J."/>
            <person name="Calteau A."/>
            <person name="Nielsen K.L."/>
            <person name="Nielsen P.H."/>
        </authorList>
    </citation>
    <scope>NUCLEOTIDE SEQUENCE [LARGE SCALE GENOMIC DNA]</scope>
    <source>
        <strain evidence="8 9">Ben110</strain>
    </source>
</reference>
<evidence type="ECO:0000313" key="9">
    <source>
        <dbReference type="Proteomes" id="UP000035763"/>
    </source>
</evidence>
<gene>
    <name evidence="8" type="ORF">BN11_1040006</name>
</gene>
<evidence type="ECO:0000256" key="5">
    <source>
        <dbReference type="ARBA" id="ARBA00023163"/>
    </source>
</evidence>
<evidence type="ECO:0000259" key="6">
    <source>
        <dbReference type="Pfam" id="PF04542"/>
    </source>
</evidence>
<dbReference type="InterPro" id="IPR039425">
    <property type="entry name" value="RNA_pol_sigma-70-like"/>
</dbReference>
<feature type="domain" description="RNA polymerase sigma-70 region 2" evidence="6">
    <location>
        <begin position="33"/>
        <end position="97"/>
    </location>
</feature>
<dbReference type="Proteomes" id="UP000035763">
    <property type="component" value="Unassembled WGS sequence"/>
</dbReference>
<accession>W6JTD2</accession>
<dbReference type="SUPFAM" id="SSF88946">
    <property type="entry name" value="Sigma2 domain of RNA polymerase sigma factors"/>
    <property type="match status" value="1"/>
</dbReference>
<sequence>MTTIALPRVRPWGVSMPYGADVISADEAAVREIYRAHYGMLAGWCNKLVGDRDLAHDVATEAFVRLLAHWGDVAEPRAWLYTAAANIIRDHWRKRGREQVAYGKVGHDIETGAEPDLARDLSVRAAVQALPDRLRVSVMLHYFADLSIAQVATQLGKSEGAVKRDLWDARQRLAASLEGAR</sequence>
<dbReference type="SUPFAM" id="SSF88659">
    <property type="entry name" value="Sigma3 and sigma4 domains of RNA polymerase sigma factors"/>
    <property type="match status" value="1"/>
</dbReference>
<proteinExistence type="inferred from homology"/>
<dbReference type="Pfam" id="PF08281">
    <property type="entry name" value="Sigma70_r4_2"/>
    <property type="match status" value="1"/>
</dbReference>
<dbReference type="NCBIfam" id="TIGR02937">
    <property type="entry name" value="sigma70-ECF"/>
    <property type="match status" value="1"/>
</dbReference>
<evidence type="ECO:0000256" key="1">
    <source>
        <dbReference type="ARBA" id="ARBA00010641"/>
    </source>
</evidence>
<dbReference type="Gene3D" id="1.10.10.10">
    <property type="entry name" value="Winged helix-like DNA-binding domain superfamily/Winged helix DNA-binding domain"/>
    <property type="match status" value="1"/>
</dbReference>
<keyword evidence="2" id="KW-0805">Transcription regulation</keyword>